<keyword evidence="2" id="KW-0645">Protease</keyword>
<dbReference type="RefSeq" id="WP_121604524.1">
    <property type="nucleotide sequence ID" value="NZ_JAGSOT010000023.1"/>
</dbReference>
<dbReference type="Pfam" id="PF03575">
    <property type="entry name" value="Peptidase_S51"/>
    <property type="match status" value="1"/>
</dbReference>
<dbReference type="AlphaFoldDB" id="A0A941IBA1"/>
<name>A0A941IBA1_9BACI</name>
<accession>A0A941IBA1</accession>
<dbReference type="EMBL" id="JAGSOT010000023">
    <property type="protein sequence ID" value="MBR7796216.1"/>
    <property type="molecule type" value="Genomic_DNA"/>
</dbReference>
<dbReference type="PANTHER" id="PTHR36175:SF1">
    <property type="entry name" value="CYANOPHYCINASE"/>
    <property type="match status" value="1"/>
</dbReference>
<evidence type="ECO:0000313" key="5">
    <source>
        <dbReference type="EMBL" id="MBR7796216.1"/>
    </source>
</evidence>
<reference evidence="5" key="1">
    <citation type="submission" date="2021-04" db="EMBL/GenBank/DDBJ databases">
        <title>Isolation and polyphasic classification of algal microorganism.</title>
        <authorList>
            <person name="Wang S."/>
        </authorList>
    </citation>
    <scope>NUCLEOTIDE SEQUENCE</scope>
    <source>
        <strain evidence="5">720a</strain>
    </source>
</reference>
<dbReference type="CDD" id="cd03129">
    <property type="entry name" value="GAT1_Peptidase_E_like"/>
    <property type="match status" value="1"/>
</dbReference>
<comment type="similarity">
    <text evidence="1">Belongs to the peptidase S51 family.</text>
</comment>
<dbReference type="InterPro" id="IPR029062">
    <property type="entry name" value="Class_I_gatase-like"/>
</dbReference>
<evidence type="ECO:0000256" key="3">
    <source>
        <dbReference type="ARBA" id="ARBA00022801"/>
    </source>
</evidence>
<organism evidence="5 6">
    <name type="scientific">Virgibacillus salarius</name>
    <dbReference type="NCBI Taxonomy" id="447199"/>
    <lineage>
        <taxon>Bacteria</taxon>
        <taxon>Bacillati</taxon>
        <taxon>Bacillota</taxon>
        <taxon>Bacilli</taxon>
        <taxon>Bacillales</taxon>
        <taxon>Bacillaceae</taxon>
        <taxon>Virgibacillus</taxon>
    </lineage>
</organism>
<dbReference type="Proteomes" id="UP000675284">
    <property type="component" value="Unassembled WGS sequence"/>
</dbReference>
<keyword evidence="5" id="KW-0315">Glutamine amidotransferase</keyword>
<protein>
    <submittedName>
        <fullName evidence="5">Type 1 glutamine amidotransferase-like domain-containing protein</fullName>
    </submittedName>
</protein>
<dbReference type="Gene3D" id="3.40.50.880">
    <property type="match status" value="1"/>
</dbReference>
<evidence type="ECO:0000256" key="1">
    <source>
        <dbReference type="ARBA" id="ARBA00006534"/>
    </source>
</evidence>
<keyword evidence="4" id="KW-0720">Serine protease</keyword>
<dbReference type="GO" id="GO:0008236">
    <property type="term" value="F:serine-type peptidase activity"/>
    <property type="evidence" value="ECO:0007669"/>
    <property type="project" value="UniProtKB-KW"/>
</dbReference>
<gene>
    <name evidence="5" type="ORF">KCX74_09185</name>
</gene>
<keyword evidence="3" id="KW-0378">Hydrolase</keyword>
<dbReference type="PANTHER" id="PTHR36175">
    <property type="entry name" value="CYANOPHYCINASE"/>
    <property type="match status" value="1"/>
</dbReference>
<proteinExistence type="inferred from homology"/>
<dbReference type="GO" id="GO:0006508">
    <property type="term" value="P:proteolysis"/>
    <property type="evidence" value="ECO:0007669"/>
    <property type="project" value="UniProtKB-KW"/>
</dbReference>
<evidence type="ECO:0000256" key="4">
    <source>
        <dbReference type="ARBA" id="ARBA00022825"/>
    </source>
</evidence>
<evidence type="ECO:0000313" key="6">
    <source>
        <dbReference type="Proteomes" id="UP000675284"/>
    </source>
</evidence>
<keyword evidence="6" id="KW-1185">Reference proteome</keyword>
<dbReference type="SUPFAM" id="SSF52317">
    <property type="entry name" value="Class I glutamine amidotransferase-like"/>
    <property type="match status" value="1"/>
</dbReference>
<comment type="caution">
    <text evidence="5">The sequence shown here is derived from an EMBL/GenBank/DDBJ whole genome shotgun (WGS) entry which is preliminary data.</text>
</comment>
<evidence type="ECO:0000256" key="2">
    <source>
        <dbReference type="ARBA" id="ARBA00022670"/>
    </source>
</evidence>
<sequence>MDNHLFLFGSGPPFTSKMASLFMKQSNVFAGSISVLFIERKGWRAYMPTYTNLLEKAGARNFNYLPLPSTPVETVINTVKESSGILIGGGNTNLYADYIVDSPISDVIKHRYELGAPVAGFSAGALISPKFCIISPKDNVKGIYQQRAGLGLLSKLVIAVHFSQWQDEEHLKQAVQAHIDSDNYGIDERAGIYLLNGKLEATEGCGIYQIQNGDVVKIQANDRISFTHTKTRLRQKNEKQLKMNDD</sequence>
<dbReference type="InterPro" id="IPR005320">
    <property type="entry name" value="Peptidase_S51"/>
</dbReference>